<evidence type="ECO:0000313" key="2">
    <source>
        <dbReference type="EMBL" id="MBB6038588.1"/>
    </source>
</evidence>
<dbReference type="Gene3D" id="1.20.120.1630">
    <property type="match status" value="1"/>
</dbReference>
<keyword evidence="1" id="KW-0472">Membrane</keyword>
<gene>
    <name evidence="2" type="ORF">HNR73_006474</name>
</gene>
<protein>
    <submittedName>
        <fullName evidence="2">Steroid 5-alpha reductase family enzyme</fullName>
    </submittedName>
</protein>
<organism evidence="2 3">
    <name type="scientific">Phytomonospora endophytica</name>
    <dbReference type="NCBI Taxonomy" id="714109"/>
    <lineage>
        <taxon>Bacteria</taxon>
        <taxon>Bacillati</taxon>
        <taxon>Actinomycetota</taxon>
        <taxon>Actinomycetes</taxon>
        <taxon>Micromonosporales</taxon>
        <taxon>Micromonosporaceae</taxon>
        <taxon>Phytomonospora</taxon>
    </lineage>
</organism>
<name>A0A841FXZ4_9ACTN</name>
<dbReference type="GO" id="GO:0016020">
    <property type="term" value="C:membrane"/>
    <property type="evidence" value="ECO:0007669"/>
    <property type="project" value="TreeGrafter"/>
</dbReference>
<dbReference type="PANTHER" id="PTHR32251">
    <property type="entry name" value="3-OXO-5-ALPHA-STEROID 4-DEHYDROGENASE"/>
    <property type="match status" value="1"/>
</dbReference>
<dbReference type="AlphaFoldDB" id="A0A841FXZ4"/>
<feature type="transmembrane region" description="Helical" evidence="1">
    <location>
        <begin position="68"/>
        <end position="86"/>
    </location>
</feature>
<dbReference type="RefSeq" id="WP_184791374.1">
    <property type="nucleotide sequence ID" value="NZ_BONT01000069.1"/>
</dbReference>
<proteinExistence type="predicted"/>
<dbReference type="Pfam" id="PF06966">
    <property type="entry name" value="DUF1295"/>
    <property type="match status" value="1"/>
</dbReference>
<dbReference type="Proteomes" id="UP000548476">
    <property type="component" value="Unassembled WGS sequence"/>
</dbReference>
<evidence type="ECO:0000313" key="3">
    <source>
        <dbReference type="Proteomes" id="UP000548476"/>
    </source>
</evidence>
<sequence>MFSGSAFAANLLWAGVAALAVLLIAFAVGSAIGKHRVVDVAWGAAFAAIAVVTFVMSDGHGDATRRALVAALTVVWGVRLSVHIAWRSRGAPEDARYERLLSKARGNRDLYALRMVYLLQAVLAWFISLPVQVASYDTTPASWWLLAGVAVWLLGMFFEAVGDAQLERFRRDPASRGKVLDTGLWRYTRHPNYFGDACVWWGLYLIAASTGWQGAATVVAPLVMTYFLAAKTGKPLMEQHLSHRAGYAEYVRRTSGFVPWPPRGRAGP</sequence>
<dbReference type="PROSITE" id="PS50244">
    <property type="entry name" value="S5A_REDUCTASE"/>
    <property type="match status" value="1"/>
</dbReference>
<accession>A0A841FXZ4</accession>
<keyword evidence="3" id="KW-1185">Reference proteome</keyword>
<dbReference type="EMBL" id="JACHGT010000017">
    <property type="protein sequence ID" value="MBB6038588.1"/>
    <property type="molecule type" value="Genomic_DNA"/>
</dbReference>
<feature type="transmembrane region" description="Helical" evidence="1">
    <location>
        <begin position="141"/>
        <end position="161"/>
    </location>
</feature>
<feature type="transmembrane region" description="Helical" evidence="1">
    <location>
        <begin position="111"/>
        <end position="129"/>
    </location>
</feature>
<comment type="caution">
    <text evidence="2">The sequence shown here is derived from an EMBL/GenBank/DDBJ whole genome shotgun (WGS) entry which is preliminary data.</text>
</comment>
<evidence type="ECO:0000256" key="1">
    <source>
        <dbReference type="SAM" id="Phobius"/>
    </source>
</evidence>
<dbReference type="PANTHER" id="PTHR32251:SF17">
    <property type="entry name" value="STEROID 5-ALPHA REDUCTASE C-TERMINAL DOMAIN-CONTAINING PROTEIN"/>
    <property type="match status" value="1"/>
</dbReference>
<reference evidence="2 3" key="1">
    <citation type="submission" date="2020-08" db="EMBL/GenBank/DDBJ databases">
        <title>Genomic Encyclopedia of Type Strains, Phase IV (KMG-IV): sequencing the most valuable type-strain genomes for metagenomic binning, comparative biology and taxonomic classification.</title>
        <authorList>
            <person name="Goeker M."/>
        </authorList>
    </citation>
    <scope>NUCLEOTIDE SEQUENCE [LARGE SCALE GENOMIC DNA]</scope>
    <source>
        <strain evidence="2 3">YIM 65646</strain>
    </source>
</reference>
<feature type="transmembrane region" description="Helical" evidence="1">
    <location>
        <begin position="6"/>
        <end position="28"/>
    </location>
</feature>
<keyword evidence="1" id="KW-1133">Transmembrane helix</keyword>
<dbReference type="InterPro" id="IPR010721">
    <property type="entry name" value="UstE-like"/>
</dbReference>
<feature type="transmembrane region" description="Helical" evidence="1">
    <location>
        <begin position="40"/>
        <end position="56"/>
    </location>
</feature>
<keyword evidence="1" id="KW-0812">Transmembrane</keyword>